<dbReference type="GO" id="GO:0004252">
    <property type="term" value="F:serine-type endopeptidase activity"/>
    <property type="evidence" value="ECO:0007669"/>
    <property type="project" value="InterPro"/>
</dbReference>
<dbReference type="AlphaFoldDB" id="A0A067F6X1"/>
<dbReference type="EMBL" id="KK784943">
    <property type="protein sequence ID" value="KDO58956.1"/>
    <property type="molecule type" value="Genomic_DNA"/>
</dbReference>
<evidence type="ECO:0000313" key="2">
    <source>
        <dbReference type="EMBL" id="KDO58956.1"/>
    </source>
</evidence>
<keyword evidence="1" id="KW-1133">Transmembrane helix</keyword>
<name>A0A067F6X1_CITSI</name>
<dbReference type="EMBL" id="KK784943">
    <property type="protein sequence ID" value="KDO58957.1"/>
    <property type="molecule type" value="Genomic_DNA"/>
</dbReference>
<dbReference type="STRING" id="2711.A0A067F6X1"/>
<keyword evidence="3" id="KW-1185">Reference proteome</keyword>
<organism evidence="2 3">
    <name type="scientific">Citrus sinensis</name>
    <name type="common">Sweet orange</name>
    <name type="synonym">Citrus aurantium var. sinensis</name>
    <dbReference type="NCBI Taxonomy" id="2711"/>
    <lineage>
        <taxon>Eukaryota</taxon>
        <taxon>Viridiplantae</taxon>
        <taxon>Streptophyta</taxon>
        <taxon>Embryophyta</taxon>
        <taxon>Tracheophyta</taxon>
        <taxon>Spermatophyta</taxon>
        <taxon>Magnoliopsida</taxon>
        <taxon>eudicotyledons</taxon>
        <taxon>Gunneridae</taxon>
        <taxon>Pentapetalae</taxon>
        <taxon>rosids</taxon>
        <taxon>malvids</taxon>
        <taxon>Sapindales</taxon>
        <taxon>Rutaceae</taxon>
        <taxon>Aurantioideae</taxon>
        <taxon>Citrus</taxon>
    </lineage>
</organism>
<keyword evidence="1" id="KW-0472">Membrane</keyword>
<accession>A0A067F6X1</accession>
<feature type="transmembrane region" description="Helical" evidence="1">
    <location>
        <begin position="33"/>
        <end position="49"/>
    </location>
</feature>
<dbReference type="PANTHER" id="PTHR33294">
    <property type="entry name" value="AWPM-19-LIKE FAMILY PROTEIN"/>
    <property type="match status" value="1"/>
</dbReference>
<keyword evidence="1" id="KW-0812">Transmembrane</keyword>
<dbReference type="PaxDb" id="2711-XP_006482274.1"/>
<dbReference type="PANTHER" id="PTHR33294:SF8">
    <property type="entry name" value="OS02G0731500 PROTEIN"/>
    <property type="match status" value="1"/>
</dbReference>
<feature type="transmembrane region" description="Helical" evidence="1">
    <location>
        <begin position="102"/>
        <end position="122"/>
    </location>
</feature>
<proteinExistence type="predicted"/>
<dbReference type="Pfam" id="PF05512">
    <property type="entry name" value="AWPM-19"/>
    <property type="match status" value="1"/>
</dbReference>
<dbReference type="InterPro" id="IPR008390">
    <property type="entry name" value="AWPM-19"/>
</dbReference>
<dbReference type="Proteomes" id="UP000027120">
    <property type="component" value="Unassembled WGS sequence"/>
</dbReference>
<evidence type="ECO:0000256" key="1">
    <source>
        <dbReference type="SAM" id="Phobius"/>
    </source>
</evidence>
<reference evidence="2 3" key="1">
    <citation type="submission" date="2014-04" db="EMBL/GenBank/DDBJ databases">
        <authorList>
            <consortium name="International Citrus Genome Consortium"/>
            <person name="Gmitter F."/>
            <person name="Chen C."/>
            <person name="Farmerie W."/>
            <person name="Harkins T."/>
            <person name="Desany B."/>
            <person name="Mohiuddin M."/>
            <person name="Kodira C."/>
            <person name="Borodovsky M."/>
            <person name="Lomsadze A."/>
            <person name="Burns P."/>
            <person name="Jenkins J."/>
            <person name="Prochnik S."/>
            <person name="Shu S."/>
            <person name="Chapman J."/>
            <person name="Pitluck S."/>
            <person name="Schmutz J."/>
            <person name="Rokhsar D."/>
        </authorList>
    </citation>
    <scope>NUCLEOTIDE SEQUENCE</scope>
</reference>
<dbReference type="GO" id="GO:0016020">
    <property type="term" value="C:membrane"/>
    <property type="evidence" value="ECO:0007669"/>
    <property type="project" value="InterPro"/>
</dbReference>
<dbReference type="eggNOG" id="ENOG502S0K2">
    <property type="taxonomic scope" value="Eukaryota"/>
</dbReference>
<gene>
    <name evidence="2" type="ORF">CISIN_1g0107601mg</name>
</gene>
<feature type="transmembrane region" description="Helical" evidence="1">
    <location>
        <begin position="142"/>
        <end position="162"/>
    </location>
</feature>
<feature type="non-terminal residue" evidence="2">
    <location>
        <position position="1"/>
    </location>
</feature>
<evidence type="ECO:0000313" key="3">
    <source>
        <dbReference type="Proteomes" id="UP000027120"/>
    </source>
</evidence>
<protein>
    <submittedName>
        <fullName evidence="2">Uncharacterized protein</fullName>
    </submittedName>
</protein>
<feature type="transmembrane region" description="Helical" evidence="1">
    <location>
        <begin position="69"/>
        <end position="90"/>
    </location>
</feature>
<sequence length="163" mass="17672">GPVFAIIGAWLIYQFQNKDLIAKDVSERMFQKAILSTALSFIISNFGPVDTWAHLGAAFTDLGGNTSTWFLLTFALTTGAIGVCSVTAGLMHLRAWRSESLAAASSLAILSWSVTAIAVGFVCKEIILGGHRGKRLQTLEAFAVISLLSQLLYLGLVHAWFFY</sequence>